<feature type="region of interest" description="Disordered" evidence="1">
    <location>
        <begin position="161"/>
        <end position="198"/>
    </location>
</feature>
<dbReference type="EMBL" id="AP005323">
    <property type="protein sequence ID" value="BAD08056.1"/>
    <property type="molecule type" value="Genomic_DNA"/>
</dbReference>
<organism evidence="3 4">
    <name type="scientific">Oryza sativa subsp. japonica</name>
    <name type="common">Rice</name>
    <dbReference type="NCBI Taxonomy" id="39947"/>
    <lineage>
        <taxon>Eukaryota</taxon>
        <taxon>Viridiplantae</taxon>
        <taxon>Streptophyta</taxon>
        <taxon>Embryophyta</taxon>
        <taxon>Tracheophyta</taxon>
        <taxon>Spermatophyta</taxon>
        <taxon>Magnoliopsida</taxon>
        <taxon>Liliopsida</taxon>
        <taxon>Poales</taxon>
        <taxon>Poaceae</taxon>
        <taxon>BOP clade</taxon>
        <taxon>Oryzoideae</taxon>
        <taxon>Oryzeae</taxon>
        <taxon>Oryzinae</taxon>
        <taxon>Oryza</taxon>
        <taxon>Oryza sativa</taxon>
    </lineage>
</organism>
<feature type="compositionally biased region" description="Basic and acidic residues" evidence="1">
    <location>
        <begin position="164"/>
        <end position="176"/>
    </location>
</feature>
<evidence type="ECO:0000313" key="2">
    <source>
        <dbReference type="EMBL" id="BAD08056.1"/>
    </source>
</evidence>
<evidence type="ECO:0000256" key="1">
    <source>
        <dbReference type="SAM" id="MobiDB-lite"/>
    </source>
</evidence>
<reference evidence="4" key="4">
    <citation type="journal article" date="2008" name="Nucleic Acids Res.">
        <title>The rice annotation project database (RAP-DB): 2008 update.</title>
        <authorList>
            <consortium name="The rice annotation project (RAP)"/>
        </authorList>
    </citation>
    <scope>GENOME REANNOTATION</scope>
    <source>
        <strain evidence="4">cv. Nipponbare</strain>
    </source>
</reference>
<reference evidence="3" key="2">
    <citation type="submission" date="2002-10" db="EMBL/GenBank/DDBJ databases">
        <title>Oryza sativa nipponbare(GA3) genomic DNA, chromosome 2, BAC clone:OSJNBb0060O16.</title>
        <authorList>
            <person name="Sasaki T."/>
            <person name="Matsumoto T."/>
            <person name="Katayose Y."/>
        </authorList>
    </citation>
    <scope>NUCLEOTIDE SEQUENCE</scope>
</reference>
<accession>Q6YV29</accession>
<evidence type="ECO:0000313" key="3">
    <source>
        <dbReference type="EMBL" id="BAD08100.1"/>
    </source>
</evidence>
<proteinExistence type="predicted"/>
<feature type="region of interest" description="Disordered" evidence="1">
    <location>
        <begin position="52"/>
        <end position="85"/>
    </location>
</feature>
<dbReference type="AlphaFoldDB" id="Q6YV29"/>
<evidence type="ECO:0000313" key="4">
    <source>
        <dbReference type="Proteomes" id="UP000000763"/>
    </source>
</evidence>
<gene>
    <name evidence="3" type="ORF">OSJNBb0060O16.18</name>
    <name evidence="2" type="ORF">P0680A05.44</name>
</gene>
<reference evidence="2" key="1">
    <citation type="submission" date="2002-05" db="EMBL/GenBank/DDBJ databases">
        <title>Oryza sativa nipponbare(GA3) genomic DNA, chromosome 2, PAC clone:P0680A05.</title>
        <authorList>
            <person name="Sasaki T."/>
            <person name="Matsumoto T."/>
            <person name="Katayose Y."/>
        </authorList>
    </citation>
    <scope>NUCLEOTIDE SEQUENCE</scope>
</reference>
<sequence length="198" mass="21740">MSSVHYPSQLVPDITEHEKRKVCPIHFRELAQQHCRKSFILVKLVSVVSKSSRSPSAARPSRENTERATAGRAGSGAGAACGQPETDSRTCWAPTLYVLDVSLQGPELQKPNQVLYPRQVWCAGRNRLDQPHPRRRRGGAMLVGSGVAAWYVVSIVRSLARSPGKPDDDAPQRPGRDQTGQPGAAHTYRTISHPYVRG</sequence>
<dbReference type="Proteomes" id="UP000000763">
    <property type="component" value="Chromosome 2"/>
</dbReference>
<reference evidence="4" key="3">
    <citation type="journal article" date="2005" name="Nature">
        <title>The map-based sequence of the rice genome.</title>
        <authorList>
            <consortium name="International rice genome sequencing project (IRGSP)"/>
            <person name="Matsumoto T."/>
            <person name="Wu J."/>
            <person name="Kanamori H."/>
            <person name="Katayose Y."/>
            <person name="Fujisawa M."/>
            <person name="Namiki N."/>
            <person name="Mizuno H."/>
            <person name="Yamamoto K."/>
            <person name="Antonio B.A."/>
            <person name="Baba T."/>
            <person name="Sakata K."/>
            <person name="Nagamura Y."/>
            <person name="Aoki H."/>
            <person name="Arikawa K."/>
            <person name="Arita K."/>
            <person name="Bito T."/>
            <person name="Chiden Y."/>
            <person name="Fujitsuka N."/>
            <person name="Fukunaka R."/>
            <person name="Hamada M."/>
            <person name="Harada C."/>
            <person name="Hayashi A."/>
            <person name="Hijishita S."/>
            <person name="Honda M."/>
            <person name="Hosokawa S."/>
            <person name="Ichikawa Y."/>
            <person name="Idonuma A."/>
            <person name="Iijima M."/>
            <person name="Ikeda M."/>
            <person name="Ikeno M."/>
            <person name="Ito K."/>
            <person name="Ito S."/>
            <person name="Ito T."/>
            <person name="Ito Y."/>
            <person name="Ito Y."/>
            <person name="Iwabuchi A."/>
            <person name="Kamiya K."/>
            <person name="Karasawa W."/>
            <person name="Kurita K."/>
            <person name="Katagiri S."/>
            <person name="Kikuta A."/>
            <person name="Kobayashi H."/>
            <person name="Kobayashi N."/>
            <person name="Machita K."/>
            <person name="Maehara T."/>
            <person name="Masukawa M."/>
            <person name="Mizubayashi T."/>
            <person name="Mukai Y."/>
            <person name="Nagasaki H."/>
            <person name="Nagata Y."/>
            <person name="Naito S."/>
            <person name="Nakashima M."/>
            <person name="Nakama Y."/>
            <person name="Nakamichi Y."/>
            <person name="Nakamura M."/>
            <person name="Meguro A."/>
            <person name="Negishi M."/>
            <person name="Ohta I."/>
            <person name="Ohta T."/>
            <person name="Okamoto M."/>
            <person name="Ono N."/>
            <person name="Saji S."/>
            <person name="Sakaguchi M."/>
            <person name="Sakai K."/>
            <person name="Shibata M."/>
            <person name="Shimokawa T."/>
            <person name="Song J."/>
            <person name="Takazaki Y."/>
            <person name="Terasawa K."/>
            <person name="Tsugane M."/>
            <person name="Tsuji K."/>
            <person name="Ueda S."/>
            <person name="Waki K."/>
            <person name="Yamagata H."/>
            <person name="Yamamoto M."/>
            <person name="Yamamoto S."/>
            <person name="Yamane H."/>
            <person name="Yoshiki S."/>
            <person name="Yoshihara R."/>
            <person name="Yukawa K."/>
            <person name="Zhong H."/>
            <person name="Yano M."/>
            <person name="Yuan Q."/>
            <person name="Ouyang S."/>
            <person name="Liu J."/>
            <person name="Jones K.M."/>
            <person name="Gansberger K."/>
            <person name="Moffat K."/>
            <person name="Hill J."/>
            <person name="Bera J."/>
            <person name="Fadrosh D."/>
            <person name="Jin S."/>
            <person name="Johri S."/>
            <person name="Kim M."/>
            <person name="Overton L."/>
            <person name="Reardon M."/>
            <person name="Tsitrin T."/>
            <person name="Vuong H."/>
            <person name="Weaver B."/>
            <person name="Ciecko A."/>
            <person name="Tallon L."/>
            <person name="Jackson J."/>
            <person name="Pai G."/>
            <person name="Aken S.V."/>
            <person name="Utterback T."/>
            <person name="Reidmuller S."/>
            <person name="Feldblyum T."/>
            <person name="Hsiao J."/>
            <person name="Zismann V."/>
            <person name="Iobst S."/>
            <person name="de Vazeille A.R."/>
            <person name="Buell C.R."/>
            <person name="Ying K."/>
            <person name="Li Y."/>
            <person name="Lu T."/>
            <person name="Huang Y."/>
            <person name="Zhao Q."/>
            <person name="Feng Q."/>
            <person name="Zhang L."/>
            <person name="Zhu J."/>
            <person name="Weng Q."/>
            <person name="Mu J."/>
            <person name="Lu Y."/>
            <person name="Fan D."/>
            <person name="Liu Y."/>
            <person name="Guan J."/>
            <person name="Zhang Y."/>
            <person name="Yu S."/>
            <person name="Liu X."/>
            <person name="Zhang Y."/>
            <person name="Hong G."/>
            <person name="Han B."/>
            <person name="Choisne N."/>
            <person name="Demange N."/>
            <person name="Orjeda G."/>
            <person name="Samain S."/>
            <person name="Cattolico L."/>
            <person name="Pelletier E."/>
            <person name="Couloux A."/>
            <person name="Segurens B."/>
            <person name="Wincker P."/>
            <person name="D'Hont A."/>
            <person name="Scarpelli C."/>
            <person name="Weissenbach J."/>
            <person name="Salanoubat M."/>
            <person name="Quetier F."/>
            <person name="Yu Y."/>
            <person name="Kim H.R."/>
            <person name="Rambo T."/>
            <person name="Currie J."/>
            <person name="Collura K."/>
            <person name="Luo M."/>
            <person name="Yang T."/>
            <person name="Ammiraju J.S.S."/>
            <person name="Engler F."/>
            <person name="Soderlund C."/>
            <person name="Wing R.A."/>
            <person name="Palmer L.E."/>
            <person name="de la Bastide M."/>
            <person name="Spiegel L."/>
            <person name="Nascimento L."/>
            <person name="Zutavern T."/>
            <person name="O'Shaughnessy A."/>
            <person name="Dike S."/>
            <person name="Dedhia N."/>
            <person name="Preston R."/>
            <person name="Balija V."/>
            <person name="McCombie W.R."/>
            <person name="Chow T."/>
            <person name="Chen H."/>
            <person name="Chung M."/>
            <person name="Chen C."/>
            <person name="Shaw J."/>
            <person name="Wu H."/>
            <person name="Hsiao K."/>
            <person name="Chao Y."/>
            <person name="Chu M."/>
            <person name="Cheng C."/>
            <person name="Hour A."/>
            <person name="Lee P."/>
            <person name="Lin S."/>
            <person name="Lin Y."/>
            <person name="Liou J."/>
            <person name="Liu S."/>
            <person name="Hsing Y."/>
            <person name="Raghuvanshi S."/>
            <person name="Mohanty A."/>
            <person name="Bharti A.K."/>
            <person name="Gaur A."/>
            <person name="Gupta V."/>
            <person name="Kumar D."/>
            <person name="Ravi V."/>
            <person name="Vij S."/>
            <person name="Kapur A."/>
            <person name="Khurana P."/>
            <person name="Khurana P."/>
            <person name="Khurana J.P."/>
            <person name="Tyagi A.K."/>
            <person name="Gaikwad K."/>
            <person name="Singh A."/>
            <person name="Dalal V."/>
            <person name="Srivastava S."/>
            <person name="Dixit A."/>
            <person name="Pal A.K."/>
            <person name="Ghazi I.A."/>
            <person name="Yadav M."/>
            <person name="Pandit A."/>
            <person name="Bhargava A."/>
            <person name="Sureshbabu K."/>
            <person name="Batra K."/>
            <person name="Sharma T.R."/>
            <person name="Mohapatra T."/>
            <person name="Singh N.K."/>
            <person name="Messing J."/>
            <person name="Nelson A.B."/>
            <person name="Fuks G."/>
            <person name="Kavchok S."/>
            <person name="Keizer G."/>
            <person name="Linton E."/>
            <person name="Llaca V."/>
            <person name="Song R."/>
            <person name="Tanyolac B."/>
            <person name="Young S."/>
            <person name="Ho-Il K."/>
            <person name="Hahn J.H."/>
            <person name="Sangsakoo G."/>
            <person name="Vanavichit A."/>
            <person name="de Mattos Luiz.A.T."/>
            <person name="Zimmer P.D."/>
            <person name="Malone G."/>
            <person name="Dellagostin O."/>
            <person name="de Oliveira A.C."/>
            <person name="Bevan M."/>
            <person name="Bancroft I."/>
            <person name="Minx P."/>
            <person name="Cordum H."/>
            <person name="Wilson R."/>
            <person name="Cheng Z."/>
            <person name="Jin W."/>
            <person name="Jiang J."/>
            <person name="Leong S.A."/>
            <person name="Iwama H."/>
            <person name="Gojobori T."/>
            <person name="Itoh T."/>
            <person name="Niimura Y."/>
            <person name="Fujii Y."/>
            <person name="Habara T."/>
            <person name="Sakai H."/>
            <person name="Sato Y."/>
            <person name="Wilson G."/>
            <person name="Kumar K."/>
            <person name="McCouch S."/>
            <person name="Juretic N."/>
            <person name="Hoen D."/>
            <person name="Wright S."/>
            <person name="Bruskiewich R."/>
            <person name="Bureau T."/>
            <person name="Miyao A."/>
            <person name="Hirochika H."/>
            <person name="Nishikawa T."/>
            <person name="Kadowaki K."/>
            <person name="Sugiura M."/>
            <person name="Burr B."/>
            <person name="Sasaki T."/>
        </authorList>
    </citation>
    <scope>NUCLEOTIDE SEQUENCE [LARGE SCALE GENOMIC DNA]</scope>
    <source>
        <strain evidence="4">cv. Nipponbare</strain>
    </source>
</reference>
<name>Q6YV29_ORYSJ</name>
<dbReference type="EMBL" id="AP005844">
    <property type="protein sequence ID" value="BAD08100.1"/>
    <property type="molecule type" value="Genomic_DNA"/>
</dbReference>
<protein>
    <submittedName>
        <fullName evidence="3">Uncharacterized protein</fullName>
    </submittedName>
</protein>